<organism evidence="6 7">
    <name type="scientific">Streptomyces filamentosus</name>
    <name type="common">Streptomyces roseosporus</name>
    <dbReference type="NCBI Taxonomy" id="67294"/>
    <lineage>
        <taxon>Bacteria</taxon>
        <taxon>Bacillati</taxon>
        <taxon>Actinomycetota</taxon>
        <taxon>Actinomycetes</taxon>
        <taxon>Kitasatosporales</taxon>
        <taxon>Streptomycetaceae</taxon>
        <taxon>Streptomyces</taxon>
    </lineage>
</organism>
<reference evidence="6" key="1">
    <citation type="journal article" date="2014" name="Int. J. Syst. Evol. Microbiol.">
        <title>Complete genome sequence of Corynebacterium casei LMG S-19264T (=DSM 44701T), isolated from a smear-ripened cheese.</title>
        <authorList>
            <consortium name="US DOE Joint Genome Institute (JGI-PGF)"/>
            <person name="Walter F."/>
            <person name="Albersmeier A."/>
            <person name="Kalinowski J."/>
            <person name="Ruckert C."/>
        </authorList>
    </citation>
    <scope>NUCLEOTIDE SEQUENCE</scope>
    <source>
        <strain evidence="6">JCM 4122</strain>
    </source>
</reference>
<dbReference type="Gene3D" id="3.40.50.150">
    <property type="entry name" value="Vaccinia Virus protein VP39"/>
    <property type="match status" value="1"/>
</dbReference>
<keyword evidence="1" id="KW-0489">Methyltransferase</keyword>
<dbReference type="CDD" id="cd02440">
    <property type="entry name" value="AdoMet_MTases"/>
    <property type="match status" value="1"/>
</dbReference>
<evidence type="ECO:0000256" key="2">
    <source>
        <dbReference type="ARBA" id="ARBA00022679"/>
    </source>
</evidence>
<dbReference type="InterPro" id="IPR051052">
    <property type="entry name" value="Diverse_substrate_MTase"/>
</dbReference>
<feature type="short sequence motif" description="Histidine triad motif" evidence="3">
    <location>
        <begin position="131"/>
        <end position="135"/>
    </location>
</feature>
<dbReference type="Proteomes" id="UP000632849">
    <property type="component" value="Unassembled WGS sequence"/>
</dbReference>
<feature type="region of interest" description="Disordered" evidence="4">
    <location>
        <begin position="1"/>
        <end position="20"/>
    </location>
</feature>
<dbReference type="GO" id="GO:0032259">
    <property type="term" value="P:methylation"/>
    <property type="evidence" value="ECO:0007669"/>
    <property type="project" value="UniProtKB-KW"/>
</dbReference>
<name>A0A919ERC8_STRFL</name>
<feature type="compositionally biased region" description="Basic and acidic residues" evidence="4">
    <location>
        <begin position="1"/>
        <end position="12"/>
    </location>
</feature>
<dbReference type="AlphaFoldDB" id="A0A919ERC8"/>
<dbReference type="InterPro" id="IPR041698">
    <property type="entry name" value="Methyltransf_25"/>
</dbReference>
<dbReference type="PANTHER" id="PTHR44942:SF4">
    <property type="entry name" value="METHYLTRANSFERASE TYPE 11 DOMAIN-CONTAINING PROTEIN"/>
    <property type="match status" value="1"/>
</dbReference>
<dbReference type="InterPro" id="IPR011146">
    <property type="entry name" value="HIT-like"/>
</dbReference>
<reference evidence="6" key="2">
    <citation type="submission" date="2020-09" db="EMBL/GenBank/DDBJ databases">
        <authorList>
            <person name="Sun Q."/>
            <person name="Ohkuma M."/>
        </authorList>
    </citation>
    <scope>NUCLEOTIDE SEQUENCE</scope>
    <source>
        <strain evidence="6">JCM 4122</strain>
    </source>
</reference>
<accession>A0A919ERC8</accession>
<dbReference type="Gene3D" id="3.30.428.10">
    <property type="entry name" value="HIT-like"/>
    <property type="match status" value="1"/>
</dbReference>
<dbReference type="Pfam" id="PF01230">
    <property type="entry name" value="HIT"/>
    <property type="match status" value="1"/>
</dbReference>
<dbReference type="SUPFAM" id="SSF54197">
    <property type="entry name" value="HIT-like"/>
    <property type="match status" value="1"/>
</dbReference>
<evidence type="ECO:0000256" key="3">
    <source>
        <dbReference type="PROSITE-ProRule" id="PRU00464"/>
    </source>
</evidence>
<dbReference type="InterPro" id="IPR036265">
    <property type="entry name" value="HIT-like_sf"/>
</dbReference>
<sequence length="456" mass="50011">MELFMPHDHEESSSAAPDATPAGGWPEGFLAHIAGDGCPMCHNDYTCDDIGWGILLRRGEVANAYLWRQGRVRGYCVLIHRGPPHVTEPTDLSEADAAAYWRDTLALGRALTAFYEPLKLNYSTLGNVVPHLHTHVFPRYEEGDPAPGGPLPWEFLDEGGQDEQRLQADAASLRTLLQEPVAGTAERPEDPFRVAAPHYAVHRPGLPAEAVRLLAETVRDIKRPVLLDLGTGTGQVPAALLPAVPRLGRVDLVDTSRGMLDEATRVLVPLLKGRIAGFHQVAAQDFIPPYDGYRADLVTCARAAHWMDLPAVLAMADKVTTPAAAVAIMGDGSLWTHEAPWTVDLRALIRSYLGTERRAGTSLYKEPARSHEDVLAESAFSEVTTYRFPDRRTWTPDRVLGYLRSTSFAGAEQFAERHAEFETEARRLLEQRAAGAGLVEDAVFTVLLARRPGGSR</sequence>
<dbReference type="PROSITE" id="PS51084">
    <property type="entry name" value="HIT_2"/>
    <property type="match status" value="1"/>
</dbReference>
<dbReference type="PANTHER" id="PTHR44942">
    <property type="entry name" value="METHYLTRANSF_11 DOMAIN-CONTAINING PROTEIN"/>
    <property type="match status" value="1"/>
</dbReference>
<evidence type="ECO:0000259" key="5">
    <source>
        <dbReference type="PROSITE" id="PS51084"/>
    </source>
</evidence>
<protein>
    <recommendedName>
        <fullName evidence="5">HIT domain-containing protein</fullName>
    </recommendedName>
</protein>
<evidence type="ECO:0000256" key="4">
    <source>
        <dbReference type="SAM" id="MobiDB-lite"/>
    </source>
</evidence>
<dbReference type="EMBL" id="BNBE01000002">
    <property type="protein sequence ID" value="GHG13032.1"/>
    <property type="molecule type" value="Genomic_DNA"/>
</dbReference>
<evidence type="ECO:0000256" key="1">
    <source>
        <dbReference type="ARBA" id="ARBA00022603"/>
    </source>
</evidence>
<evidence type="ECO:0000313" key="6">
    <source>
        <dbReference type="EMBL" id="GHG13032.1"/>
    </source>
</evidence>
<dbReference type="Pfam" id="PF13649">
    <property type="entry name" value="Methyltransf_25"/>
    <property type="match status" value="1"/>
</dbReference>
<dbReference type="InterPro" id="IPR029063">
    <property type="entry name" value="SAM-dependent_MTases_sf"/>
</dbReference>
<feature type="domain" description="HIT" evidence="5">
    <location>
        <begin position="74"/>
        <end position="147"/>
    </location>
</feature>
<keyword evidence="2" id="KW-0808">Transferase</keyword>
<comment type="caution">
    <text evidence="6">The sequence shown here is derived from an EMBL/GenBank/DDBJ whole genome shotgun (WGS) entry which is preliminary data.</text>
</comment>
<proteinExistence type="predicted"/>
<keyword evidence="7" id="KW-1185">Reference proteome</keyword>
<dbReference type="SUPFAM" id="SSF53335">
    <property type="entry name" value="S-adenosyl-L-methionine-dependent methyltransferases"/>
    <property type="match status" value="1"/>
</dbReference>
<evidence type="ECO:0000313" key="7">
    <source>
        <dbReference type="Proteomes" id="UP000632849"/>
    </source>
</evidence>
<dbReference type="GO" id="GO:0008168">
    <property type="term" value="F:methyltransferase activity"/>
    <property type="evidence" value="ECO:0007669"/>
    <property type="project" value="UniProtKB-KW"/>
</dbReference>
<gene>
    <name evidence="6" type="ORF">GCM10017667_53380</name>
</gene>